<protein>
    <submittedName>
        <fullName evidence="2">Uncharacterized protein</fullName>
    </submittedName>
</protein>
<reference evidence="2 3" key="1">
    <citation type="submission" date="2016-02" db="EMBL/GenBank/DDBJ databases">
        <title>Band-tailed pigeon sequencing and assembly.</title>
        <authorList>
            <person name="Soares A.E."/>
            <person name="Novak B.J."/>
            <person name="Rice E.S."/>
            <person name="O'Connell B."/>
            <person name="Chang D."/>
            <person name="Weber S."/>
            <person name="Shapiro B."/>
        </authorList>
    </citation>
    <scope>NUCLEOTIDE SEQUENCE [LARGE SCALE GENOMIC DNA]</scope>
    <source>
        <strain evidence="2">BTP2013</strain>
        <tissue evidence="2">Blood</tissue>
    </source>
</reference>
<accession>A0A1V4KJV8</accession>
<evidence type="ECO:0000313" key="3">
    <source>
        <dbReference type="Proteomes" id="UP000190648"/>
    </source>
</evidence>
<evidence type="ECO:0000256" key="1">
    <source>
        <dbReference type="SAM" id="MobiDB-lite"/>
    </source>
</evidence>
<feature type="region of interest" description="Disordered" evidence="1">
    <location>
        <begin position="76"/>
        <end position="103"/>
    </location>
</feature>
<organism evidence="2 3">
    <name type="scientific">Patagioenas fasciata monilis</name>
    <dbReference type="NCBI Taxonomy" id="372326"/>
    <lineage>
        <taxon>Eukaryota</taxon>
        <taxon>Metazoa</taxon>
        <taxon>Chordata</taxon>
        <taxon>Craniata</taxon>
        <taxon>Vertebrata</taxon>
        <taxon>Euteleostomi</taxon>
        <taxon>Archelosauria</taxon>
        <taxon>Archosauria</taxon>
        <taxon>Dinosauria</taxon>
        <taxon>Saurischia</taxon>
        <taxon>Theropoda</taxon>
        <taxon>Coelurosauria</taxon>
        <taxon>Aves</taxon>
        <taxon>Neognathae</taxon>
        <taxon>Neoaves</taxon>
        <taxon>Columbimorphae</taxon>
        <taxon>Columbiformes</taxon>
        <taxon>Columbidae</taxon>
        <taxon>Patagioenas</taxon>
    </lineage>
</organism>
<proteinExistence type="predicted"/>
<keyword evidence="3" id="KW-1185">Reference proteome</keyword>
<gene>
    <name evidence="2" type="ORF">AV530_016037</name>
</gene>
<feature type="compositionally biased region" description="Polar residues" evidence="1">
    <location>
        <begin position="82"/>
        <end position="103"/>
    </location>
</feature>
<name>A0A1V4KJV8_PATFA</name>
<evidence type="ECO:0000313" key="2">
    <source>
        <dbReference type="EMBL" id="OPJ84705.1"/>
    </source>
</evidence>
<comment type="caution">
    <text evidence="2">The sequence shown here is derived from an EMBL/GenBank/DDBJ whole genome shotgun (WGS) entry which is preliminary data.</text>
</comment>
<dbReference type="Proteomes" id="UP000190648">
    <property type="component" value="Unassembled WGS sequence"/>
</dbReference>
<dbReference type="AlphaFoldDB" id="A0A1V4KJV8"/>
<sequence length="103" mass="11875">MVFYTINMKFPSFIFFRTSPYAVLEALSTLDKPRHTQHSSLLDTLQLQLPLHDLGFIQITDLNLLTWLKRTATHKDDHFPTLTDQPSSNKKDGSLTQETHFGN</sequence>
<dbReference type="EMBL" id="LSYS01003057">
    <property type="protein sequence ID" value="OPJ84705.1"/>
    <property type="molecule type" value="Genomic_DNA"/>
</dbReference>